<organism evidence="1 2">
    <name type="scientific">Colletotrichum lupini</name>
    <dbReference type="NCBI Taxonomy" id="145971"/>
    <lineage>
        <taxon>Eukaryota</taxon>
        <taxon>Fungi</taxon>
        <taxon>Dikarya</taxon>
        <taxon>Ascomycota</taxon>
        <taxon>Pezizomycotina</taxon>
        <taxon>Sordariomycetes</taxon>
        <taxon>Hypocreomycetidae</taxon>
        <taxon>Glomerellales</taxon>
        <taxon>Glomerellaceae</taxon>
        <taxon>Colletotrichum</taxon>
        <taxon>Colletotrichum acutatum species complex</taxon>
    </lineage>
</organism>
<dbReference type="RefSeq" id="XP_049139709.1">
    <property type="nucleotide sequence ID" value="XM_049282566.1"/>
</dbReference>
<dbReference type="AlphaFoldDB" id="A0A9Q8SIM7"/>
<evidence type="ECO:0000313" key="2">
    <source>
        <dbReference type="Proteomes" id="UP000830671"/>
    </source>
</evidence>
<evidence type="ECO:0000313" key="1">
    <source>
        <dbReference type="EMBL" id="UQC78072.1"/>
    </source>
</evidence>
<accession>A0A9Q8SIM7</accession>
<proteinExistence type="predicted"/>
<dbReference type="GeneID" id="73337576"/>
<dbReference type="Proteomes" id="UP000830671">
    <property type="component" value="Chromosome 2"/>
</dbReference>
<protein>
    <submittedName>
        <fullName evidence="1">Uncharacterized protein</fullName>
    </submittedName>
</protein>
<name>A0A9Q8SIM7_9PEZI</name>
<gene>
    <name evidence="1" type="ORF">CLUP02_03546</name>
</gene>
<keyword evidence="2" id="KW-1185">Reference proteome</keyword>
<sequence length="390" mass="42637">MSFEAWICAISEYNVSKLRVGASKELKLMRYLSMTEFLGVTDVPPRVVIRLAGSPAYLAGIIGNVAIAHHRDRTRPSELGEQAYVGGELANGERGAQRAGGRMRDGQDECEAGEVGMGGPAGWAERGAWGIFALVLFPVTGKAEGPSRSFSGFLSLRLLWPISPISLCRPCRLDSLNSLVPTSFGPISPQPFSAPSSKGVMACRCRCGNKTVELEHQPVSPDHWRCDRFAEARGVREPRVRLRPANLPAQCICMYVVNRNPPSMSGIWVLPDNKASGRVPRTVLGPFLGSSGYDTTRREILLNNDTESGHSYTRRADKSHPQTLVDSSVRCVAPAQGYQCSNPRAKNESRAKRKCHVQGSRIRLVGRRDSAADARRLSSVSVVDDFLFVD</sequence>
<reference evidence="1" key="1">
    <citation type="journal article" date="2021" name="Mol. Plant Microbe Interact.">
        <title>Complete Genome Sequence of the Plant-Pathogenic Fungus Colletotrichum lupini.</title>
        <authorList>
            <person name="Baroncelli R."/>
            <person name="Pensec F."/>
            <person name="Da Lio D."/>
            <person name="Boufleur T."/>
            <person name="Vicente I."/>
            <person name="Sarrocco S."/>
            <person name="Picot A."/>
            <person name="Baraldi E."/>
            <person name="Sukno S."/>
            <person name="Thon M."/>
            <person name="Le Floch G."/>
        </authorList>
    </citation>
    <scope>NUCLEOTIDE SEQUENCE</scope>
    <source>
        <strain evidence="1">IMI 504893</strain>
    </source>
</reference>
<dbReference type="KEGG" id="clup:CLUP02_03546"/>
<dbReference type="EMBL" id="CP019474">
    <property type="protein sequence ID" value="UQC78072.1"/>
    <property type="molecule type" value="Genomic_DNA"/>
</dbReference>